<evidence type="ECO:0000313" key="6">
    <source>
        <dbReference type="Proteomes" id="UP000184420"/>
    </source>
</evidence>
<feature type="modified residue" description="4-aspartylphosphate" evidence="2">
    <location>
        <position position="45"/>
    </location>
</feature>
<dbReference type="Proteomes" id="UP000184420">
    <property type="component" value="Unassembled WGS sequence"/>
</dbReference>
<keyword evidence="1 5" id="KW-0238">DNA-binding</keyword>
<dbReference type="PROSITE" id="PS00622">
    <property type="entry name" value="HTH_LUXR_1"/>
    <property type="match status" value="1"/>
</dbReference>
<dbReference type="InterPro" id="IPR000792">
    <property type="entry name" value="Tscrpt_reg_LuxR_C"/>
</dbReference>
<dbReference type="Gene3D" id="1.10.10.10">
    <property type="entry name" value="Winged helix-like DNA-binding domain superfamily/Winged helix DNA-binding domain"/>
    <property type="match status" value="1"/>
</dbReference>
<dbReference type="PROSITE" id="PS50110">
    <property type="entry name" value="RESPONSE_REGULATORY"/>
    <property type="match status" value="1"/>
</dbReference>
<dbReference type="SUPFAM" id="SSF52172">
    <property type="entry name" value="CheY-like"/>
    <property type="match status" value="1"/>
</dbReference>
<reference evidence="5 6" key="1">
    <citation type="submission" date="2016-11" db="EMBL/GenBank/DDBJ databases">
        <authorList>
            <person name="Jaros S."/>
            <person name="Januszkiewicz K."/>
            <person name="Wedrychowicz H."/>
        </authorList>
    </citation>
    <scope>NUCLEOTIDE SEQUENCE [LARGE SCALE GENOMIC DNA]</scope>
    <source>
        <strain evidence="5 6">DSM 27406</strain>
    </source>
</reference>
<dbReference type="PANTHER" id="PTHR43214:SF43">
    <property type="entry name" value="TWO-COMPONENT RESPONSE REGULATOR"/>
    <property type="match status" value="1"/>
</dbReference>
<evidence type="ECO:0000313" key="5">
    <source>
        <dbReference type="EMBL" id="SHM01781.1"/>
    </source>
</evidence>
<name>A0A1M7FCJ9_9BACT</name>
<keyword evidence="2" id="KW-0597">Phosphoprotein</keyword>
<evidence type="ECO:0000256" key="2">
    <source>
        <dbReference type="PROSITE-ProRule" id="PRU00169"/>
    </source>
</evidence>
<feature type="domain" description="HTH luxR-type" evidence="3">
    <location>
        <begin position="135"/>
        <end position="200"/>
    </location>
</feature>
<dbReference type="Pfam" id="PF00196">
    <property type="entry name" value="GerE"/>
    <property type="match status" value="1"/>
</dbReference>
<dbReference type="RefSeq" id="WP_073082973.1">
    <property type="nucleotide sequence ID" value="NZ_FRBL01000006.1"/>
</dbReference>
<dbReference type="GO" id="GO:0006355">
    <property type="term" value="P:regulation of DNA-templated transcription"/>
    <property type="evidence" value="ECO:0007669"/>
    <property type="project" value="InterPro"/>
</dbReference>
<protein>
    <submittedName>
        <fullName evidence="5">DNA-binding response regulator, NarL/FixJ family, contains REC and HTH domains</fullName>
    </submittedName>
</protein>
<dbReference type="EMBL" id="FRBL01000006">
    <property type="protein sequence ID" value="SHM01781.1"/>
    <property type="molecule type" value="Genomic_DNA"/>
</dbReference>
<keyword evidence="6" id="KW-1185">Reference proteome</keyword>
<evidence type="ECO:0000259" key="3">
    <source>
        <dbReference type="PROSITE" id="PS50043"/>
    </source>
</evidence>
<dbReference type="PANTHER" id="PTHR43214">
    <property type="entry name" value="TWO-COMPONENT RESPONSE REGULATOR"/>
    <property type="match status" value="1"/>
</dbReference>
<accession>A0A1M7FCJ9</accession>
<dbReference type="PROSITE" id="PS50043">
    <property type="entry name" value="HTH_LUXR_2"/>
    <property type="match status" value="1"/>
</dbReference>
<dbReference type="STRING" id="1419482.SAMN05444266_10688"/>
<dbReference type="InterPro" id="IPR011006">
    <property type="entry name" value="CheY-like_superfamily"/>
</dbReference>
<dbReference type="GO" id="GO:0003677">
    <property type="term" value="F:DNA binding"/>
    <property type="evidence" value="ECO:0007669"/>
    <property type="project" value="UniProtKB-KW"/>
</dbReference>
<dbReference type="OrthoDB" id="9797341at2"/>
<dbReference type="Gene3D" id="3.40.50.2300">
    <property type="match status" value="1"/>
</dbReference>
<dbReference type="InterPro" id="IPR001789">
    <property type="entry name" value="Sig_transdc_resp-reg_receiver"/>
</dbReference>
<evidence type="ECO:0000256" key="1">
    <source>
        <dbReference type="ARBA" id="ARBA00023125"/>
    </source>
</evidence>
<dbReference type="InterPro" id="IPR036388">
    <property type="entry name" value="WH-like_DNA-bd_sf"/>
</dbReference>
<sequence>MKKVGSLSAGNWSGTNVLEIGELHHETTIALQQLAKDICNLVFMDIEIPGLTSIEAASIVKAAYPDINVILLTLREDVKTVTQVPAPDAGIAMDIIPPVTLTEFISQVYETALHSNMLAVNKVLAFFNKEKQQPIQNDTYGLSPREKEILRCLVNGDTYKQISEHCHISVGTVRSHIMNIYRKLDVNSRSNAIVKAMKENLV</sequence>
<dbReference type="CDD" id="cd06170">
    <property type="entry name" value="LuxR_C_like"/>
    <property type="match status" value="1"/>
</dbReference>
<dbReference type="SUPFAM" id="SSF46894">
    <property type="entry name" value="C-terminal effector domain of the bipartite response regulators"/>
    <property type="match status" value="1"/>
</dbReference>
<proteinExistence type="predicted"/>
<dbReference type="GO" id="GO:0000160">
    <property type="term" value="P:phosphorelay signal transduction system"/>
    <property type="evidence" value="ECO:0007669"/>
    <property type="project" value="InterPro"/>
</dbReference>
<dbReference type="PRINTS" id="PR00038">
    <property type="entry name" value="HTHLUXR"/>
</dbReference>
<dbReference type="AlphaFoldDB" id="A0A1M7FCJ9"/>
<dbReference type="InterPro" id="IPR039420">
    <property type="entry name" value="WalR-like"/>
</dbReference>
<evidence type="ECO:0000259" key="4">
    <source>
        <dbReference type="PROSITE" id="PS50110"/>
    </source>
</evidence>
<feature type="domain" description="Response regulatory" evidence="4">
    <location>
        <begin position="1"/>
        <end position="112"/>
    </location>
</feature>
<gene>
    <name evidence="5" type="ORF">SAMN05444266_10688</name>
</gene>
<dbReference type="SMART" id="SM00421">
    <property type="entry name" value="HTH_LUXR"/>
    <property type="match status" value="1"/>
</dbReference>
<dbReference type="InterPro" id="IPR016032">
    <property type="entry name" value="Sig_transdc_resp-reg_C-effctor"/>
</dbReference>
<organism evidence="5 6">
    <name type="scientific">Chitinophaga jiangningensis</name>
    <dbReference type="NCBI Taxonomy" id="1419482"/>
    <lineage>
        <taxon>Bacteria</taxon>
        <taxon>Pseudomonadati</taxon>
        <taxon>Bacteroidota</taxon>
        <taxon>Chitinophagia</taxon>
        <taxon>Chitinophagales</taxon>
        <taxon>Chitinophagaceae</taxon>
        <taxon>Chitinophaga</taxon>
    </lineage>
</organism>